<proteinExistence type="predicted"/>
<name>A0ABT9QXY4_9ACTN</name>
<evidence type="ECO:0000313" key="3">
    <source>
        <dbReference type="Proteomes" id="UP001230426"/>
    </source>
</evidence>
<dbReference type="EMBL" id="JAUSRB010000001">
    <property type="protein sequence ID" value="MDP9861379.1"/>
    <property type="molecule type" value="Genomic_DNA"/>
</dbReference>
<feature type="region of interest" description="Disordered" evidence="1">
    <location>
        <begin position="25"/>
        <end position="44"/>
    </location>
</feature>
<accession>A0ABT9QXY4</accession>
<comment type="caution">
    <text evidence="2">The sequence shown here is derived from an EMBL/GenBank/DDBJ whole genome shotgun (WGS) entry which is preliminary data.</text>
</comment>
<dbReference type="RefSeq" id="WP_306857142.1">
    <property type="nucleotide sequence ID" value="NZ_JAUSRB010000001.1"/>
</dbReference>
<evidence type="ECO:0000313" key="2">
    <source>
        <dbReference type="EMBL" id="MDP9861379.1"/>
    </source>
</evidence>
<gene>
    <name evidence="2" type="ORF">J2S55_000638</name>
</gene>
<dbReference type="Proteomes" id="UP001230426">
    <property type="component" value="Unassembled WGS sequence"/>
</dbReference>
<sequence>MRRLHDLLRERGDNFYRWMTPTCDIDASDHDPSLSSSEPEGATA</sequence>
<reference evidence="2 3" key="1">
    <citation type="submission" date="2023-07" db="EMBL/GenBank/DDBJ databases">
        <title>Sequencing the genomes of 1000 actinobacteria strains.</title>
        <authorList>
            <person name="Klenk H.-P."/>
        </authorList>
    </citation>
    <scope>NUCLEOTIDE SEQUENCE [LARGE SCALE GENOMIC DNA]</scope>
    <source>
        <strain evidence="2 3">DSM 44109</strain>
    </source>
</reference>
<evidence type="ECO:0000256" key="1">
    <source>
        <dbReference type="SAM" id="MobiDB-lite"/>
    </source>
</evidence>
<protein>
    <submittedName>
        <fullName evidence="2">Uncharacterized protein</fullName>
    </submittedName>
</protein>
<organism evidence="2 3">
    <name type="scientific">Streptosporangium brasiliense</name>
    <dbReference type="NCBI Taxonomy" id="47480"/>
    <lineage>
        <taxon>Bacteria</taxon>
        <taxon>Bacillati</taxon>
        <taxon>Actinomycetota</taxon>
        <taxon>Actinomycetes</taxon>
        <taxon>Streptosporangiales</taxon>
        <taxon>Streptosporangiaceae</taxon>
        <taxon>Streptosporangium</taxon>
    </lineage>
</organism>
<keyword evidence="3" id="KW-1185">Reference proteome</keyword>